<comment type="caution">
    <text evidence="8">The sequence shown here is derived from an EMBL/GenBank/DDBJ whole genome shotgun (WGS) entry which is preliminary data.</text>
</comment>
<keyword evidence="9" id="KW-1185">Reference proteome</keyword>
<gene>
    <name evidence="8" type="ORF">HPULCUR_006929</name>
</gene>
<dbReference type="EMBL" id="BAABUJ010000019">
    <property type="protein sequence ID" value="GAA5801481.1"/>
    <property type="molecule type" value="Genomic_DNA"/>
</dbReference>
<dbReference type="InterPro" id="IPR022966">
    <property type="entry name" value="RNase_II/R_CS"/>
</dbReference>
<keyword evidence="4 5" id="KW-0694">RNA-binding</keyword>
<sequence length="1220" mass="138195">MKEEVVKEEVIKEQVIKQEVVKEDTEPTLGTNPTSSKTRSSKKKKDTVEEDQQVPTELKKKKKRKPRTKKQTSTSTSTAVEQDSNDNSIAVPKKHAIDRLIIDQIQRENKKAPDQSTNKGESIVQYDALRDALNSAVDLSNSNGEIHFAPLFGGGNAKFNRGGGGSSSSSSARFGGLTKSDRISNTNAPTAKNRHAEVPYGYNNESLPKKRSNKLNKSVSNSTHQPKEIHFIKSANGLDTTTDKRSNKNAAVITEPVEKKKQDAESSKQPADSIDSTPESQQVVVSLPVSKKKQAKTAAAPDSISRNLDTNPETAAEKKQRKRKEAKAAKLALKQKKTQEENQLVETPQEVPQEKSKEILQQVPQEKSREIPQEKKSAETSAEKKEKRREKKRKEKKEVVLTKKAAAATEKTTEYCHPNDIMRGKNRLRFDPYIDPKICTQRIAEQKYHEGVIRINKRNRSDAYVTCETLDADIFINGLHDRNRALDGDTVIVELIDLEKIWAKKKESVIQKREQRHSTAAERPPQEEGEEDKGKPKYAGKVVYVSPNSTEQTYSGLLSLSQKFSDNGGEPNKEKNIRLAWFKPIDSRAPLIAVQLRYAPKDILANEDKYKNLLMVCKITRWPIDSNNPFGIVTRELGHVGNIAAETEAVLLDNKIIERPFGQKALNGLPEVPWSIKAADITKRRDLRDTRIFTIDPATAKDLDDAVHITKLTEDTFEVGVHIADVSHFINQHTELDHEAYDRGTSTYLCDRVIPMLPSLLCEELCSLNPGVERLAFSVIWKMDGTGNILDTWFGKSVIKSCAKLAYEDAQSVIDGQGLPATIAIKQYLPVQIEQDIEFLYKLSKQMRGRRFANGALSINSIRLSFKLNDLGEPCEVSIYEQKEANRLIEEFMLCANMSVAKKICQHYPDEALLRQHASPHERSLNEFIKLTDNLGYHFDCSTAGSIQESFNKIDKPEVKAVLQLLAVKPMQRAKYFCTGSTDIDKFRHYALNVPLYTHFTSPIRRFADIIVHRQLQSALLGKDFCGYKKSDTVKAASHCNARKEGAKNSQDMNIQLYLSHYLHMVEENTKKPIICSAIITHVLKDCFEILVQDYGLEKRIHMDSLPIERFVFDPHKVALTAYWKEGIESNREFDRARKLDQDYIEPSGIQLYLDHDNNDEDQLSKPVIKIPEELLSDKLIDRKKKMQRFEAFSKIDVRIQVDVERSPPVVYIYPVNPFI</sequence>
<name>A0ABP9Y393_9FUNG</name>
<comment type="cofactor">
    <cofactor evidence="5">
        <name>Mg(2+)</name>
        <dbReference type="ChEBI" id="CHEBI:18420"/>
    </cofactor>
    <cofactor evidence="5">
        <name>Mn(2+)</name>
        <dbReference type="ChEBI" id="CHEBI:29035"/>
    </cofactor>
</comment>
<dbReference type="InterPro" id="IPR050180">
    <property type="entry name" value="RNR_Ribonuclease"/>
</dbReference>
<keyword evidence="5" id="KW-0269">Exonuclease</keyword>
<feature type="compositionally biased region" description="Basic residues" evidence="6">
    <location>
        <begin position="386"/>
        <end position="395"/>
    </location>
</feature>
<dbReference type="InterPro" id="IPR041505">
    <property type="entry name" value="Dis3_CSD2"/>
</dbReference>
<feature type="compositionally biased region" description="Basic and acidic residues" evidence="6">
    <location>
        <begin position="513"/>
        <end position="526"/>
    </location>
</feature>
<dbReference type="InterPro" id="IPR001900">
    <property type="entry name" value="RNase_II/R"/>
</dbReference>
<protein>
    <recommendedName>
        <fullName evidence="5">DIS3-like exonuclease 2</fullName>
        <ecNumber evidence="5">3.1.13.-</ecNumber>
    </recommendedName>
</protein>
<feature type="compositionally biased region" description="Polar residues" evidence="6">
    <location>
        <begin position="267"/>
        <end position="284"/>
    </location>
</feature>
<organism evidence="8 9">
    <name type="scientific">Helicostylum pulchrum</name>
    <dbReference type="NCBI Taxonomy" id="562976"/>
    <lineage>
        <taxon>Eukaryota</taxon>
        <taxon>Fungi</taxon>
        <taxon>Fungi incertae sedis</taxon>
        <taxon>Mucoromycota</taxon>
        <taxon>Mucoromycotina</taxon>
        <taxon>Mucoromycetes</taxon>
        <taxon>Mucorales</taxon>
        <taxon>Mucorineae</taxon>
        <taxon>Mucoraceae</taxon>
        <taxon>Helicostylum</taxon>
    </lineage>
</organism>
<feature type="region of interest" description="Disordered" evidence="6">
    <location>
        <begin position="144"/>
        <end position="398"/>
    </location>
</feature>
<dbReference type="SMART" id="SM00955">
    <property type="entry name" value="RNB"/>
    <property type="match status" value="1"/>
</dbReference>
<evidence type="ECO:0000256" key="6">
    <source>
        <dbReference type="SAM" id="MobiDB-lite"/>
    </source>
</evidence>
<evidence type="ECO:0000313" key="9">
    <source>
        <dbReference type="Proteomes" id="UP001476247"/>
    </source>
</evidence>
<dbReference type="InterPro" id="IPR012340">
    <property type="entry name" value="NA-bd_OB-fold"/>
</dbReference>
<feature type="compositionally biased region" description="Basic residues" evidence="6">
    <location>
        <begin position="59"/>
        <end position="70"/>
    </location>
</feature>
<dbReference type="Gene3D" id="2.40.50.140">
    <property type="entry name" value="Nucleic acid-binding proteins"/>
    <property type="match status" value="1"/>
</dbReference>
<dbReference type="PANTHER" id="PTHR23355">
    <property type="entry name" value="RIBONUCLEASE"/>
    <property type="match status" value="1"/>
</dbReference>
<feature type="region of interest" description="Disordered" evidence="6">
    <location>
        <begin position="16"/>
        <end position="123"/>
    </location>
</feature>
<keyword evidence="5" id="KW-0378">Hydrolase</keyword>
<reference evidence="8 9" key="1">
    <citation type="submission" date="2024-04" db="EMBL/GenBank/DDBJ databases">
        <title>genome sequences of Mucor flavus KT1a and Helicostylum pulchrum KT1b strains isolation_sourced from the surface of a dry-aged beef.</title>
        <authorList>
            <person name="Toyotome T."/>
            <person name="Hosono M."/>
            <person name="Torimaru M."/>
            <person name="Fukuda K."/>
            <person name="Mikami N."/>
        </authorList>
    </citation>
    <scope>NUCLEOTIDE SEQUENCE [LARGE SCALE GENOMIC DNA]</scope>
    <source>
        <strain evidence="8 9">KT1b</strain>
    </source>
</reference>
<dbReference type="PROSITE" id="PS01175">
    <property type="entry name" value="RIBONUCLEASE_II"/>
    <property type="match status" value="1"/>
</dbReference>
<feature type="compositionally biased region" description="Gly residues" evidence="6">
    <location>
        <begin position="152"/>
        <end position="166"/>
    </location>
</feature>
<feature type="region of interest" description="Disordered" evidence="6">
    <location>
        <begin position="513"/>
        <end position="537"/>
    </location>
</feature>
<feature type="compositionally biased region" description="Basic and acidic residues" evidence="6">
    <location>
        <begin position="366"/>
        <end position="385"/>
    </location>
</feature>
<keyword evidence="1 5" id="KW-0963">Cytoplasm</keyword>
<dbReference type="SUPFAM" id="SSF50249">
    <property type="entry name" value="Nucleic acid-binding proteins"/>
    <property type="match status" value="2"/>
</dbReference>
<feature type="site" description="Important for catalytic activity" evidence="5">
    <location>
        <position position="704"/>
    </location>
</feature>
<evidence type="ECO:0000313" key="8">
    <source>
        <dbReference type="EMBL" id="GAA5801481.1"/>
    </source>
</evidence>
<dbReference type="Pfam" id="PF17849">
    <property type="entry name" value="OB_Dis3"/>
    <property type="match status" value="1"/>
</dbReference>
<evidence type="ECO:0000256" key="3">
    <source>
        <dbReference type="ARBA" id="ARBA00022842"/>
    </source>
</evidence>
<dbReference type="Proteomes" id="UP001476247">
    <property type="component" value="Unassembled WGS sequence"/>
</dbReference>
<feature type="compositionally biased region" description="Basic and acidic residues" evidence="6">
    <location>
        <begin position="16"/>
        <end position="25"/>
    </location>
</feature>
<keyword evidence="2 5" id="KW-0479">Metal-binding</keyword>
<dbReference type="PANTHER" id="PTHR23355:SF9">
    <property type="entry name" value="DIS3-LIKE EXONUCLEASE 2"/>
    <property type="match status" value="1"/>
</dbReference>
<feature type="binding site" evidence="5">
    <location>
        <position position="696"/>
    </location>
    <ligand>
        <name>Mg(2+)</name>
        <dbReference type="ChEBI" id="CHEBI:18420"/>
    </ligand>
</feature>
<dbReference type="InterPro" id="IPR041093">
    <property type="entry name" value="Dis3l2-like_C"/>
</dbReference>
<dbReference type="InterPro" id="IPR028591">
    <property type="entry name" value="DIS3L2"/>
</dbReference>
<evidence type="ECO:0000259" key="7">
    <source>
        <dbReference type="SMART" id="SM00955"/>
    </source>
</evidence>
<comment type="subcellular location">
    <subcellularLocation>
        <location evidence="5">Cytoplasm</location>
    </subcellularLocation>
    <subcellularLocation>
        <location evidence="5">Cytoplasm</location>
        <location evidence="5">P-body</location>
    </subcellularLocation>
</comment>
<comment type="similarity">
    <text evidence="5">Belongs to the RNR ribonuclease family. DIS3L2 subfamily.</text>
</comment>
<keyword evidence="5" id="KW-0540">Nuclease</keyword>
<feature type="compositionally biased region" description="Basic and acidic residues" evidence="6">
    <location>
        <begin position="256"/>
        <end position="266"/>
    </location>
</feature>
<evidence type="ECO:0000256" key="2">
    <source>
        <dbReference type="ARBA" id="ARBA00022723"/>
    </source>
</evidence>
<feature type="compositionally biased region" description="Polar residues" evidence="6">
    <location>
        <begin position="215"/>
        <end position="224"/>
    </location>
</feature>
<dbReference type="HAMAP" id="MF_03045">
    <property type="entry name" value="DIS3L2"/>
    <property type="match status" value="1"/>
</dbReference>
<accession>A0ABP9Y393</accession>
<dbReference type="Pfam" id="PF17877">
    <property type="entry name" value="Dis3l2_C_term"/>
    <property type="match status" value="1"/>
</dbReference>
<evidence type="ECO:0000256" key="4">
    <source>
        <dbReference type="ARBA" id="ARBA00022884"/>
    </source>
</evidence>
<dbReference type="EC" id="3.1.13.-" evidence="5"/>
<dbReference type="Pfam" id="PF00773">
    <property type="entry name" value="RNB"/>
    <property type="match status" value="1"/>
</dbReference>
<dbReference type="Gene3D" id="2.40.50.700">
    <property type="match status" value="1"/>
</dbReference>
<feature type="compositionally biased region" description="Polar residues" evidence="6">
    <location>
        <begin position="79"/>
        <end position="88"/>
    </location>
</feature>
<comment type="function">
    <text evidence="5">3'-5'-exoribonuclease that specifically recognizes RNAs polyuridylated at their 3' end and mediates their degradation. Component of an exosome-independent RNA degradation pathway that mediates degradation of cytoplasmic mRNAs that have been deadenylated and subsequently uridylated at their 3'.</text>
</comment>
<feature type="binding site" evidence="5">
    <location>
        <position position="705"/>
    </location>
    <ligand>
        <name>Mg(2+)</name>
        <dbReference type="ChEBI" id="CHEBI:18420"/>
    </ligand>
</feature>
<evidence type="ECO:0000256" key="1">
    <source>
        <dbReference type="ARBA" id="ARBA00022490"/>
    </source>
</evidence>
<proteinExistence type="inferred from homology"/>
<dbReference type="Gene3D" id="2.40.50.690">
    <property type="match status" value="1"/>
</dbReference>
<evidence type="ECO:0000256" key="5">
    <source>
        <dbReference type="HAMAP-Rule" id="MF_03045"/>
    </source>
</evidence>
<keyword evidence="3 5" id="KW-0460">Magnesium</keyword>
<keyword evidence="5" id="KW-0464">Manganese</keyword>
<feature type="domain" description="RNB" evidence="7">
    <location>
        <begin position="684"/>
        <end position="1022"/>
    </location>
</feature>
<feature type="compositionally biased region" description="Basic and acidic residues" evidence="6">
    <location>
        <begin position="95"/>
        <end position="113"/>
    </location>
</feature>